<proteinExistence type="predicted"/>
<dbReference type="AlphaFoldDB" id="A0A9D4NNC0"/>
<dbReference type="EMBL" id="JAIWYP010000001">
    <property type="protein sequence ID" value="KAH3897923.1"/>
    <property type="molecule type" value="Genomic_DNA"/>
</dbReference>
<evidence type="ECO:0000313" key="3">
    <source>
        <dbReference type="Proteomes" id="UP000828390"/>
    </source>
</evidence>
<sequence>MHGHAFIRFNTKLCTTLGTWCDVNVQGASPERLNHALTRIKDALLKRNLSDLALYKHVKEYDLGVENIPHKSKELRDTLVKIKQEMSELRLKIDDKIDFDDDHSDEDYSDYDSKKKKSDANVPNIDISYLKPYLQSDGQTTQICQ</sequence>
<dbReference type="Proteomes" id="UP000828390">
    <property type="component" value="Unassembled WGS sequence"/>
</dbReference>
<gene>
    <name evidence="2" type="ORF">DPMN_022119</name>
</gene>
<evidence type="ECO:0000313" key="2">
    <source>
        <dbReference type="EMBL" id="KAH3897923.1"/>
    </source>
</evidence>
<reference evidence="2" key="1">
    <citation type="journal article" date="2019" name="bioRxiv">
        <title>The Genome of the Zebra Mussel, Dreissena polymorpha: A Resource for Invasive Species Research.</title>
        <authorList>
            <person name="McCartney M.A."/>
            <person name="Auch B."/>
            <person name="Kono T."/>
            <person name="Mallez S."/>
            <person name="Zhang Y."/>
            <person name="Obille A."/>
            <person name="Becker A."/>
            <person name="Abrahante J.E."/>
            <person name="Garbe J."/>
            <person name="Badalamenti J.P."/>
            <person name="Herman A."/>
            <person name="Mangelson H."/>
            <person name="Liachko I."/>
            <person name="Sullivan S."/>
            <person name="Sone E.D."/>
            <person name="Koren S."/>
            <person name="Silverstein K.A.T."/>
            <person name="Beckman K.B."/>
            <person name="Gohl D.M."/>
        </authorList>
    </citation>
    <scope>NUCLEOTIDE SEQUENCE</scope>
    <source>
        <strain evidence="2">Duluth1</strain>
        <tissue evidence="2">Whole animal</tissue>
    </source>
</reference>
<organism evidence="2 3">
    <name type="scientific">Dreissena polymorpha</name>
    <name type="common">Zebra mussel</name>
    <name type="synonym">Mytilus polymorpha</name>
    <dbReference type="NCBI Taxonomy" id="45954"/>
    <lineage>
        <taxon>Eukaryota</taxon>
        <taxon>Metazoa</taxon>
        <taxon>Spiralia</taxon>
        <taxon>Lophotrochozoa</taxon>
        <taxon>Mollusca</taxon>
        <taxon>Bivalvia</taxon>
        <taxon>Autobranchia</taxon>
        <taxon>Heteroconchia</taxon>
        <taxon>Euheterodonta</taxon>
        <taxon>Imparidentia</taxon>
        <taxon>Neoheterodontei</taxon>
        <taxon>Myida</taxon>
        <taxon>Dreissenoidea</taxon>
        <taxon>Dreissenidae</taxon>
        <taxon>Dreissena</taxon>
    </lineage>
</organism>
<name>A0A9D4NNC0_DREPO</name>
<reference evidence="2" key="2">
    <citation type="submission" date="2020-11" db="EMBL/GenBank/DDBJ databases">
        <authorList>
            <person name="McCartney M.A."/>
            <person name="Auch B."/>
            <person name="Kono T."/>
            <person name="Mallez S."/>
            <person name="Becker A."/>
            <person name="Gohl D.M."/>
            <person name="Silverstein K.A.T."/>
            <person name="Koren S."/>
            <person name="Bechman K.B."/>
            <person name="Herman A."/>
            <person name="Abrahante J.E."/>
            <person name="Garbe J."/>
        </authorList>
    </citation>
    <scope>NUCLEOTIDE SEQUENCE</scope>
    <source>
        <strain evidence="2">Duluth1</strain>
        <tissue evidence="2">Whole animal</tissue>
    </source>
</reference>
<evidence type="ECO:0000256" key="1">
    <source>
        <dbReference type="SAM" id="MobiDB-lite"/>
    </source>
</evidence>
<keyword evidence="3" id="KW-1185">Reference proteome</keyword>
<feature type="compositionally biased region" description="Acidic residues" evidence="1">
    <location>
        <begin position="98"/>
        <end position="110"/>
    </location>
</feature>
<protein>
    <submittedName>
        <fullName evidence="2">Uncharacterized protein</fullName>
    </submittedName>
</protein>
<comment type="caution">
    <text evidence="2">The sequence shown here is derived from an EMBL/GenBank/DDBJ whole genome shotgun (WGS) entry which is preliminary data.</text>
</comment>
<accession>A0A9D4NNC0</accession>
<feature type="region of interest" description="Disordered" evidence="1">
    <location>
        <begin position="98"/>
        <end position="119"/>
    </location>
</feature>